<protein>
    <submittedName>
        <fullName evidence="1">Uncharacterized protein</fullName>
    </submittedName>
</protein>
<name>A0A822CHW2_9BILA</name>
<proteinExistence type="predicted"/>
<feature type="non-terminal residue" evidence="1">
    <location>
        <position position="85"/>
    </location>
</feature>
<accession>A0A822CHW2</accession>
<feature type="non-terminal residue" evidence="1">
    <location>
        <position position="1"/>
    </location>
</feature>
<evidence type="ECO:0000313" key="2">
    <source>
        <dbReference type="Proteomes" id="UP000663848"/>
    </source>
</evidence>
<evidence type="ECO:0000313" key="1">
    <source>
        <dbReference type="EMBL" id="CAF5043720.1"/>
    </source>
</evidence>
<gene>
    <name evidence="1" type="ORF">QYT958_LOCUS41584</name>
</gene>
<reference evidence="1" key="1">
    <citation type="submission" date="2021-02" db="EMBL/GenBank/DDBJ databases">
        <authorList>
            <person name="Nowell W R."/>
        </authorList>
    </citation>
    <scope>NUCLEOTIDE SEQUENCE</scope>
</reference>
<comment type="caution">
    <text evidence="1">The sequence shown here is derived from an EMBL/GenBank/DDBJ whole genome shotgun (WGS) entry which is preliminary data.</text>
</comment>
<sequence>NITPAIHSSLSQQQYYPSLLIGKTSSTNILPASISSSRPSVITSTTTTIPNTVQSICLSTKYINQIQDNDEEEIEKENNRLPSDP</sequence>
<dbReference type="Proteomes" id="UP000663848">
    <property type="component" value="Unassembled WGS sequence"/>
</dbReference>
<organism evidence="1 2">
    <name type="scientific">Rotaria socialis</name>
    <dbReference type="NCBI Taxonomy" id="392032"/>
    <lineage>
        <taxon>Eukaryota</taxon>
        <taxon>Metazoa</taxon>
        <taxon>Spiralia</taxon>
        <taxon>Gnathifera</taxon>
        <taxon>Rotifera</taxon>
        <taxon>Eurotatoria</taxon>
        <taxon>Bdelloidea</taxon>
        <taxon>Philodinida</taxon>
        <taxon>Philodinidae</taxon>
        <taxon>Rotaria</taxon>
    </lineage>
</organism>
<dbReference type="AlphaFoldDB" id="A0A822CHW2"/>
<dbReference type="EMBL" id="CAJOBR010047974">
    <property type="protein sequence ID" value="CAF5043720.1"/>
    <property type="molecule type" value="Genomic_DNA"/>
</dbReference>